<organism evidence="1 2">
    <name type="scientific">Pleurodeles waltl</name>
    <name type="common">Iberian ribbed newt</name>
    <dbReference type="NCBI Taxonomy" id="8319"/>
    <lineage>
        <taxon>Eukaryota</taxon>
        <taxon>Metazoa</taxon>
        <taxon>Chordata</taxon>
        <taxon>Craniata</taxon>
        <taxon>Vertebrata</taxon>
        <taxon>Euteleostomi</taxon>
        <taxon>Amphibia</taxon>
        <taxon>Batrachia</taxon>
        <taxon>Caudata</taxon>
        <taxon>Salamandroidea</taxon>
        <taxon>Salamandridae</taxon>
        <taxon>Pleurodelinae</taxon>
        <taxon>Pleurodeles</taxon>
    </lineage>
</organism>
<dbReference type="EMBL" id="JANPWB010000015">
    <property type="protein sequence ID" value="KAJ1093550.1"/>
    <property type="molecule type" value="Genomic_DNA"/>
</dbReference>
<reference evidence="1" key="1">
    <citation type="journal article" date="2022" name="bioRxiv">
        <title>Sequencing and chromosome-scale assembly of the giantPleurodeles waltlgenome.</title>
        <authorList>
            <person name="Brown T."/>
            <person name="Elewa A."/>
            <person name="Iarovenko S."/>
            <person name="Subramanian E."/>
            <person name="Araus A.J."/>
            <person name="Petzold A."/>
            <person name="Susuki M."/>
            <person name="Suzuki K.-i.T."/>
            <person name="Hayashi T."/>
            <person name="Toyoda A."/>
            <person name="Oliveira C."/>
            <person name="Osipova E."/>
            <person name="Leigh N.D."/>
            <person name="Simon A."/>
            <person name="Yun M.H."/>
        </authorList>
    </citation>
    <scope>NUCLEOTIDE SEQUENCE</scope>
    <source>
        <strain evidence="1">20211129_DDA</strain>
        <tissue evidence="1">Liver</tissue>
    </source>
</reference>
<protein>
    <submittedName>
        <fullName evidence="1">Uncharacterized protein</fullName>
    </submittedName>
</protein>
<comment type="caution">
    <text evidence="1">The sequence shown here is derived from an EMBL/GenBank/DDBJ whole genome shotgun (WGS) entry which is preliminary data.</text>
</comment>
<accession>A0AAV7LSL0</accession>
<gene>
    <name evidence="1" type="ORF">NDU88_006650</name>
</gene>
<name>A0AAV7LSL0_PLEWA</name>
<proteinExistence type="predicted"/>
<evidence type="ECO:0000313" key="1">
    <source>
        <dbReference type="EMBL" id="KAJ1093550.1"/>
    </source>
</evidence>
<sequence>MEVRTIDKPSHHEECTHSIIEISGHLDPTAQSHPSMDVKSPRLATASLEQDQVDDRALKASGVKNDVGVGNQCGMNYDILNAESISNLNSSLLNILQVTISALSMQSDKIALQMELMNIIATHISGINIKLEKMTEMISPQ</sequence>
<dbReference type="AlphaFoldDB" id="A0AAV7LSL0"/>
<evidence type="ECO:0000313" key="2">
    <source>
        <dbReference type="Proteomes" id="UP001066276"/>
    </source>
</evidence>
<keyword evidence="2" id="KW-1185">Reference proteome</keyword>
<dbReference type="Proteomes" id="UP001066276">
    <property type="component" value="Chromosome 11"/>
</dbReference>